<dbReference type="InterPro" id="IPR021260">
    <property type="entry name" value="Amj"/>
</dbReference>
<feature type="transmembrane region" description="Helical" evidence="1">
    <location>
        <begin position="144"/>
        <end position="166"/>
    </location>
</feature>
<feature type="transmembrane region" description="Helical" evidence="1">
    <location>
        <begin position="6"/>
        <end position="24"/>
    </location>
</feature>
<gene>
    <name evidence="2" type="ORF">V2W34_09680</name>
</gene>
<keyword evidence="3" id="KW-1185">Reference proteome</keyword>
<dbReference type="RefSeq" id="WP_331805377.1">
    <property type="nucleotide sequence ID" value="NZ_JAZHPM010000014.1"/>
</dbReference>
<name>A0ABU7VF47_9BACI</name>
<sequence>MEVFTGKLTLIFVIHSIETLAYAVRLSGARVKMIASALALFNVMVIVSRLANMMHQPFTGSLIDTAPPAYGLQMVEEQYRILIAASTAGTVAGIIVFPTFIALFSRAIIHLANEKGSIPALIKKGFSMEFFMRGWKHFRLPKRAATAVMASGLINGIATILLVVFVDPKVSVLADDVVNNRGSYRTLKGVSLMMVTSRLFGTLLAQVLFIPGAKYVAWFTKFIVNDRCLLHGS</sequence>
<keyword evidence="1" id="KW-1133">Transmembrane helix</keyword>
<evidence type="ECO:0000313" key="2">
    <source>
        <dbReference type="EMBL" id="MEF2292271.1"/>
    </source>
</evidence>
<proteinExistence type="predicted"/>
<reference evidence="2 3" key="1">
    <citation type="submission" date="2024-01" db="EMBL/GenBank/DDBJ databases">
        <title>Survival strategy associated with biotechnological potential of Virgibacillus dokdonensis T4.6 isolated from salt-fermented shrimp paste.</title>
        <authorList>
            <person name="Doan T.V."/>
            <person name="Quach N.T."/>
            <person name="Phi Q.-T."/>
        </authorList>
    </citation>
    <scope>NUCLEOTIDE SEQUENCE [LARGE SCALE GENOMIC DNA]</scope>
    <source>
        <strain evidence="2 3">T4.6</strain>
    </source>
</reference>
<protein>
    <submittedName>
        <fullName evidence="2">DUF2837 family protein</fullName>
    </submittedName>
</protein>
<dbReference type="Pfam" id="PF10997">
    <property type="entry name" value="Amj"/>
    <property type="match status" value="1"/>
</dbReference>
<feature type="transmembrane region" description="Helical" evidence="1">
    <location>
        <begin position="81"/>
        <end position="104"/>
    </location>
</feature>
<organism evidence="2 3">
    <name type="scientific">Virgibacillus dokdonensis</name>
    <dbReference type="NCBI Taxonomy" id="302167"/>
    <lineage>
        <taxon>Bacteria</taxon>
        <taxon>Bacillati</taxon>
        <taxon>Bacillota</taxon>
        <taxon>Bacilli</taxon>
        <taxon>Bacillales</taxon>
        <taxon>Bacillaceae</taxon>
        <taxon>Virgibacillus</taxon>
    </lineage>
</organism>
<keyword evidence="1" id="KW-0812">Transmembrane</keyword>
<comment type="caution">
    <text evidence="2">The sequence shown here is derived from an EMBL/GenBank/DDBJ whole genome shotgun (WGS) entry which is preliminary data.</text>
</comment>
<dbReference type="Proteomes" id="UP001356080">
    <property type="component" value="Unassembled WGS sequence"/>
</dbReference>
<keyword evidence="1" id="KW-0472">Membrane</keyword>
<evidence type="ECO:0000313" key="3">
    <source>
        <dbReference type="Proteomes" id="UP001356080"/>
    </source>
</evidence>
<accession>A0ABU7VF47</accession>
<feature type="transmembrane region" description="Helical" evidence="1">
    <location>
        <begin position="186"/>
        <end position="210"/>
    </location>
</feature>
<evidence type="ECO:0000256" key="1">
    <source>
        <dbReference type="SAM" id="Phobius"/>
    </source>
</evidence>
<feature type="transmembrane region" description="Helical" evidence="1">
    <location>
        <begin position="31"/>
        <end position="51"/>
    </location>
</feature>
<dbReference type="EMBL" id="JAZHPM010000014">
    <property type="protein sequence ID" value="MEF2292271.1"/>
    <property type="molecule type" value="Genomic_DNA"/>
</dbReference>